<proteinExistence type="inferred from homology"/>
<dbReference type="VEuPathDB" id="GiardiaDB:QR46_4970"/>
<dbReference type="InterPro" id="IPR016181">
    <property type="entry name" value="Acyl_CoA_acyltransferase"/>
</dbReference>
<gene>
    <name evidence="5" type="ORF">DHA2_154581</name>
</gene>
<dbReference type="GO" id="GO:0019799">
    <property type="term" value="F:tubulin N-acetyltransferase activity"/>
    <property type="evidence" value="ECO:0007669"/>
    <property type="project" value="InterPro"/>
</dbReference>
<evidence type="ECO:0000259" key="4">
    <source>
        <dbReference type="PROSITE" id="PS51730"/>
    </source>
</evidence>
<dbReference type="HAMAP" id="MF_03130">
    <property type="entry name" value="mec17"/>
    <property type="match status" value="1"/>
</dbReference>
<dbReference type="EMBL" id="AHGT01000126">
    <property type="protein sequence ID" value="ESU34859.1"/>
    <property type="molecule type" value="Genomic_DNA"/>
</dbReference>
<evidence type="ECO:0000256" key="1">
    <source>
        <dbReference type="ARBA" id="ARBA00022679"/>
    </source>
</evidence>
<feature type="domain" description="N-acetyltransferase" evidence="4">
    <location>
        <begin position="7"/>
        <end position="183"/>
    </location>
</feature>
<dbReference type="InterPro" id="IPR038746">
    <property type="entry name" value="Atat"/>
</dbReference>
<sequence>VCRASSMQFGFNVAEAFGLRRSGVVLLTDQSLRSMPLSQQKKVEITLDGMGRGSQAAQGLPSPITSLAFIRDSHHFLFLAVDEDQCLGILKGGIKHLFMLDSQNETHEMDAMCCLDFYTHETVQRRGIGTRLFRAMELHTHISAQGWAFDRPSPKLLAFLSKVYDMHDFKAQPNNFLMLDASIRLWGAEFKQYRRSKKHYIPDAYLLPETRESEYLGEAELTKRTLIRKSTAVIPQTKTTQSEDAPARALTADELLSKRSVVLPTASKTPSLPDQPQSVAAAYMNKRIEGAGPSLEQYMRDHYGAKSLIVPSEIQTSLNHSKDSVSQEDMIQRQRQLDRMAFTLAREANARGSIHNTVGRGVTCGRRG</sequence>
<dbReference type="CDD" id="cd04301">
    <property type="entry name" value="NAT_SF"/>
    <property type="match status" value="1"/>
</dbReference>
<dbReference type="PANTHER" id="PTHR12327">
    <property type="entry name" value="ALPHA-TUBULIN N-ACETYLTRANSFERASE 1"/>
    <property type="match status" value="1"/>
</dbReference>
<dbReference type="GO" id="GO:0005874">
    <property type="term" value="C:microtubule"/>
    <property type="evidence" value="ECO:0007669"/>
    <property type="project" value="InterPro"/>
</dbReference>
<name>V6T802_GIAIN</name>
<dbReference type="PANTHER" id="PTHR12327:SF0">
    <property type="entry name" value="ALPHA-TUBULIN N-ACETYLTRANSFERASE 1"/>
    <property type="match status" value="1"/>
</dbReference>
<dbReference type="FunFam" id="3.40.630.30:FF:000142">
    <property type="entry name" value="Alpha-tubulin N-acetyltransferase 1"/>
    <property type="match status" value="1"/>
</dbReference>
<feature type="non-terminal residue" evidence="5">
    <location>
        <position position="1"/>
    </location>
</feature>
<dbReference type="AlphaFoldDB" id="V6T802"/>
<dbReference type="SUPFAM" id="SSF55729">
    <property type="entry name" value="Acyl-CoA N-acyltransferases (Nat)"/>
    <property type="match status" value="1"/>
</dbReference>
<dbReference type="VEuPathDB" id="GiardiaDB:DHA2_154581"/>
<evidence type="ECO:0000256" key="2">
    <source>
        <dbReference type="ARBA" id="ARBA00023315"/>
    </source>
</evidence>
<dbReference type="PROSITE" id="PS51730">
    <property type="entry name" value="GNAT_ATAT"/>
    <property type="match status" value="1"/>
</dbReference>
<evidence type="ECO:0000256" key="3">
    <source>
        <dbReference type="ARBA" id="ARBA00080127"/>
    </source>
</evidence>
<dbReference type="Gene3D" id="3.40.630.30">
    <property type="match status" value="1"/>
</dbReference>
<dbReference type="VEuPathDB" id="GiardiaDB:GL50803_0016348"/>
<reference evidence="6" key="1">
    <citation type="submission" date="2012-02" db="EMBL/GenBank/DDBJ databases">
        <title>Genome sequencing of Giardia lamblia Genotypes A2 and B isolates (DH and GS) and comparative analysis with the genomes of Genotypes A1 and E (WB and Pig).</title>
        <authorList>
            <person name="Adam R."/>
            <person name="Dahlstrom E."/>
            <person name="Martens C."/>
            <person name="Bruno D."/>
            <person name="Barbian K."/>
            <person name="Porcella S.F."/>
            <person name="Nash T."/>
        </authorList>
    </citation>
    <scope>NUCLEOTIDE SEQUENCE</scope>
    <source>
        <strain evidence="6">DH</strain>
    </source>
</reference>
<organism evidence="5 6">
    <name type="scientific">Giardia intestinalis</name>
    <name type="common">Giardia lamblia</name>
    <dbReference type="NCBI Taxonomy" id="5741"/>
    <lineage>
        <taxon>Eukaryota</taxon>
        <taxon>Metamonada</taxon>
        <taxon>Diplomonadida</taxon>
        <taxon>Hexamitidae</taxon>
        <taxon>Giardiinae</taxon>
        <taxon>Giardia</taxon>
    </lineage>
</organism>
<accession>V6T802</accession>
<evidence type="ECO:0000313" key="6">
    <source>
        <dbReference type="Proteomes" id="UP000018320"/>
    </source>
</evidence>
<dbReference type="VEuPathDB" id="GiardiaDB:GL50581_1792"/>
<keyword evidence="2" id="KW-0012">Acyltransferase</keyword>
<comment type="caution">
    <text evidence="5">The sequence shown here is derived from an EMBL/GenBank/DDBJ whole genome shotgun (WGS) entry which is preliminary data.</text>
</comment>
<dbReference type="Pfam" id="PF05301">
    <property type="entry name" value="Acetyltransf_16"/>
    <property type="match status" value="1"/>
</dbReference>
<keyword evidence="1" id="KW-0808">Transferase</keyword>
<reference evidence="5 6" key="2">
    <citation type="journal article" date="2013" name="Genome Biol. Evol.">
        <title>Genome sequencing of Giardia lamblia genotypes A2 and B isolates (DH and GS) and comparative analysis with the genomes of genotypes A1 and E (WB and Pig).</title>
        <authorList>
            <person name="Adam R.D."/>
            <person name="Dahlstrom E.W."/>
            <person name="Martens C.A."/>
            <person name="Bruno D.P."/>
            <person name="Barbian K.D."/>
            <person name="Ricklefs S.M."/>
            <person name="Hernandez M.M."/>
            <person name="Narla N.P."/>
            <person name="Patel R.B."/>
            <person name="Porcella S.F."/>
            <person name="Nash T.E."/>
        </authorList>
    </citation>
    <scope>NUCLEOTIDE SEQUENCE [LARGE SCALE GENOMIC DNA]</scope>
    <source>
        <strain evidence="5 6">DH</strain>
    </source>
</reference>
<protein>
    <recommendedName>
        <fullName evidence="3">Mechanosensory abnormality protein 17</fullName>
    </recommendedName>
</protein>
<keyword evidence="5" id="KW-0675">Receptor</keyword>
<dbReference type="InterPro" id="IPR007965">
    <property type="entry name" value="GNAT_ATAT"/>
</dbReference>
<dbReference type="Proteomes" id="UP000018320">
    <property type="component" value="Unassembled WGS sequence"/>
</dbReference>
<evidence type="ECO:0000313" key="5">
    <source>
        <dbReference type="EMBL" id="ESU34859.1"/>
    </source>
</evidence>